<reference evidence="2" key="1">
    <citation type="submission" date="2022-02" db="EMBL/GenBank/DDBJ databases">
        <authorList>
            <person name="Henning P.M."/>
            <person name="McCubbin A.G."/>
            <person name="Shore J.S."/>
        </authorList>
    </citation>
    <scope>NUCLEOTIDE SEQUENCE</scope>
    <source>
        <strain evidence="2">F60SS</strain>
        <tissue evidence="2">Leaves</tissue>
    </source>
</reference>
<dbReference type="PANTHER" id="PTHR31579:SF58">
    <property type="entry name" value="PLANT-SPECIFIC DOMAIN TIGR01615 FAMILY PROTEIN"/>
    <property type="match status" value="1"/>
</dbReference>
<comment type="caution">
    <text evidence="2">The sequence shown here is derived from an EMBL/GenBank/DDBJ whole genome shotgun (WGS) entry which is preliminary data.</text>
</comment>
<dbReference type="Pfam" id="PF04720">
    <property type="entry name" value="PDDEXK_6"/>
    <property type="match status" value="1"/>
</dbReference>
<feature type="region of interest" description="Disordered" evidence="1">
    <location>
        <begin position="1"/>
        <end position="20"/>
    </location>
</feature>
<evidence type="ECO:0000256" key="1">
    <source>
        <dbReference type="SAM" id="MobiDB-lite"/>
    </source>
</evidence>
<dbReference type="Proteomes" id="UP001141552">
    <property type="component" value="Unassembled WGS sequence"/>
</dbReference>
<dbReference type="EMBL" id="JAKUCV010006566">
    <property type="protein sequence ID" value="KAJ4826852.1"/>
    <property type="molecule type" value="Genomic_DNA"/>
</dbReference>
<proteinExistence type="predicted"/>
<accession>A0A9Q0FAK2</accession>
<dbReference type="AlphaFoldDB" id="A0A9Q0FAK2"/>
<name>A0A9Q0FAK2_9ROSI</name>
<dbReference type="OrthoDB" id="691424at2759"/>
<feature type="compositionally biased region" description="Acidic residues" evidence="1">
    <location>
        <begin position="67"/>
        <end position="79"/>
    </location>
</feature>
<evidence type="ECO:0000313" key="3">
    <source>
        <dbReference type="Proteomes" id="UP001141552"/>
    </source>
</evidence>
<gene>
    <name evidence="2" type="ORF">Tsubulata_049708</name>
</gene>
<evidence type="ECO:0000313" key="2">
    <source>
        <dbReference type="EMBL" id="KAJ4826852.1"/>
    </source>
</evidence>
<dbReference type="InterPro" id="IPR006502">
    <property type="entry name" value="PDDEXK-like"/>
</dbReference>
<dbReference type="NCBIfam" id="TIGR01615">
    <property type="entry name" value="A_thal_3542"/>
    <property type="match status" value="1"/>
</dbReference>
<sequence>MLPQVTSSSRSKPLSRWNSGESELLARWNSGDSMEFSDGAGRYAAEVVLEFLEEQEDPSINSCGHVEEEEEGEEDENPCDVEETKKFWETQHQLLQATLYRTSSLETKIRQAVKEVIKENKDVEAYCTCRKPVAGRCRECLQRKVLVRLQNEGYNCNICKSKWKSCQDIPPGEHTYLEVVDRLSSKKGEVRVVIELNLRGEFEMARANGEYNQLTSRLPELFVGKAERLKAVIKIMCAAAKMCMKEKKMHLAPWRKHKYMQSKWLGMCEKTPIPAPLPGGFSDHRQQARPKASMLTYDLLEGLPVMHCTAVKVL</sequence>
<keyword evidence="3" id="KW-1185">Reference proteome</keyword>
<protein>
    <submittedName>
        <fullName evidence="2">Uncharacterized protein</fullName>
    </submittedName>
</protein>
<feature type="region of interest" description="Disordered" evidence="1">
    <location>
        <begin position="54"/>
        <end position="79"/>
    </location>
</feature>
<organism evidence="2 3">
    <name type="scientific">Turnera subulata</name>
    <dbReference type="NCBI Taxonomy" id="218843"/>
    <lineage>
        <taxon>Eukaryota</taxon>
        <taxon>Viridiplantae</taxon>
        <taxon>Streptophyta</taxon>
        <taxon>Embryophyta</taxon>
        <taxon>Tracheophyta</taxon>
        <taxon>Spermatophyta</taxon>
        <taxon>Magnoliopsida</taxon>
        <taxon>eudicotyledons</taxon>
        <taxon>Gunneridae</taxon>
        <taxon>Pentapetalae</taxon>
        <taxon>rosids</taxon>
        <taxon>fabids</taxon>
        <taxon>Malpighiales</taxon>
        <taxon>Passifloraceae</taxon>
        <taxon>Turnera</taxon>
    </lineage>
</organism>
<dbReference type="PANTHER" id="PTHR31579">
    <property type="entry name" value="OS03G0796600 PROTEIN"/>
    <property type="match status" value="1"/>
</dbReference>
<reference evidence="2" key="2">
    <citation type="journal article" date="2023" name="Plants (Basel)">
        <title>Annotation of the Turnera subulata (Passifloraceae) Draft Genome Reveals the S-Locus Evolved after the Divergence of Turneroideae from Passifloroideae in a Stepwise Manner.</title>
        <authorList>
            <person name="Henning P.M."/>
            <person name="Roalson E.H."/>
            <person name="Mir W."/>
            <person name="McCubbin A.G."/>
            <person name="Shore J.S."/>
        </authorList>
    </citation>
    <scope>NUCLEOTIDE SEQUENCE</scope>
    <source>
        <strain evidence="2">F60SS</strain>
    </source>
</reference>